<protein>
    <submittedName>
        <fullName evidence="2">Uncharacterized protein</fullName>
    </submittedName>
</protein>
<feature type="region of interest" description="Disordered" evidence="1">
    <location>
        <begin position="157"/>
        <end position="237"/>
    </location>
</feature>
<dbReference type="Proteomes" id="UP001608902">
    <property type="component" value="Unassembled WGS sequence"/>
</dbReference>
<sequence length="281" mass="31291">MHTIKKSIFSAIDVDSKICSLRQTDYDERTNHDELVRERLLAQIDVWCSLLDERRERTSSGGHQPSLAEGEDSGAFSEESDDELTMNDVHLEKNLPFRQPKSIGKDDPKYLDYILVQLVNFLRGKTDSACMKVVETILSISYDKVEVDTILRLLKRKNSDSSQESIARTSPPPLPPQPLPPRPPPPPVKASVPPPPPPPFANTFLLQSRLPTQAHNIPSVSSDPPSPPVLPQNANGSSFRPLLKRKIEIPPALLPKCLPKEGAKLKQIQWTKLPAEKVSSP</sequence>
<dbReference type="AlphaFoldDB" id="A0ABD6ES02"/>
<dbReference type="EMBL" id="JBGFUD010009982">
    <property type="protein sequence ID" value="MFH4982739.1"/>
    <property type="molecule type" value="Genomic_DNA"/>
</dbReference>
<reference evidence="2 3" key="1">
    <citation type="submission" date="2024-08" db="EMBL/GenBank/DDBJ databases">
        <title>Gnathostoma spinigerum genome.</title>
        <authorList>
            <person name="Gonzalez-Bertolin B."/>
            <person name="Monzon S."/>
            <person name="Zaballos A."/>
            <person name="Jimenez P."/>
            <person name="Dekumyoy P."/>
            <person name="Varona S."/>
            <person name="Cuesta I."/>
            <person name="Sumanam S."/>
            <person name="Adisakwattana P."/>
            <person name="Gasser R.B."/>
            <person name="Hernandez-Gonzalez A."/>
            <person name="Young N.D."/>
            <person name="Perteguer M.J."/>
        </authorList>
    </citation>
    <scope>NUCLEOTIDE SEQUENCE [LARGE SCALE GENOMIC DNA]</scope>
    <source>
        <strain evidence="2">AL3</strain>
        <tissue evidence="2">Liver</tissue>
    </source>
</reference>
<gene>
    <name evidence="2" type="ORF">AB6A40_009448</name>
</gene>
<comment type="caution">
    <text evidence="2">The sequence shown here is derived from an EMBL/GenBank/DDBJ whole genome shotgun (WGS) entry which is preliminary data.</text>
</comment>
<feature type="compositionally biased region" description="Polar residues" evidence="1">
    <location>
        <begin position="204"/>
        <end position="216"/>
    </location>
</feature>
<keyword evidence="3" id="KW-1185">Reference proteome</keyword>
<evidence type="ECO:0000313" key="3">
    <source>
        <dbReference type="Proteomes" id="UP001608902"/>
    </source>
</evidence>
<feature type="region of interest" description="Disordered" evidence="1">
    <location>
        <begin position="57"/>
        <end position="83"/>
    </location>
</feature>
<proteinExistence type="predicted"/>
<evidence type="ECO:0000313" key="2">
    <source>
        <dbReference type="EMBL" id="MFH4982739.1"/>
    </source>
</evidence>
<accession>A0ABD6ES02</accession>
<evidence type="ECO:0000256" key="1">
    <source>
        <dbReference type="SAM" id="MobiDB-lite"/>
    </source>
</evidence>
<name>A0ABD6ES02_9BILA</name>
<organism evidence="2 3">
    <name type="scientific">Gnathostoma spinigerum</name>
    <dbReference type="NCBI Taxonomy" id="75299"/>
    <lineage>
        <taxon>Eukaryota</taxon>
        <taxon>Metazoa</taxon>
        <taxon>Ecdysozoa</taxon>
        <taxon>Nematoda</taxon>
        <taxon>Chromadorea</taxon>
        <taxon>Rhabditida</taxon>
        <taxon>Spirurina</taxon>
        <taxon>Gnathostomatomorpha</taxon>
        <taxon>Gnathostomatoidea</taxon>
        <taxon>Gnathostomatidae</taxon>
        <taxon>Gnathostoma</taxon>
    </lineage>
</organism>
<feature type="compositionally biased region" description="Pro residues" evidence="1">
    <location>
        <begin position="170"/>
        <end position="200"/>
    </location>
</feature>
<dbReference type="PANTHER" id="PTHR47102">
    <property type="entry name" value="PROTEIN BNI1"/>
    <property type="match status" value="1"/>
</dbReference>
<dbReference type="PANTHER" id="PTHR47102:SF2">
    <property type="entry name" value="PROTEIN BNI1"/>
    <property type="match status" value="1"/>
</dbReference>
<dbReference type="InterPro" id="IPR051661">
    <property type="entry name" value="Actin_filament_regulator"/>
</dbReference>